<gene>
    <name evidence="4" type="ORF">HLH48_20915</name>
</gene>
<sequence length="308" mass="33372">MSFVIKSTRERAKVWSALFAAHLPDQKVEIWPDIAAPAAVEFMAAWVPPPDLATTFPNLKLLFSVGAGVDQLDLSAVPAQVQVVRMIEPGLTEGMVEYVRFAVLALHRGMLRYVAQQRAQVWQAHPYPPASSVTVGVMGLGQLGLPVAEAIRAMGYDCQGWARSRRQIANIRTFAGAGEFDAFLATTDILVCLLPLTQETTGCLARSLFGRLPRGAGLIHCGRGRQLVSDDLVAALDEGQLSAAILDVTEPEPLPVGHPLWSRTDVLITPHTASITRTETGGLSILDNLRRFRRGEVLVGSVDRADGY</sequence>
<accession>A0A7W4NSZ3</accession>
<dbReference type="InterPro" id="IPR036291">
    <property type="entry name" value="NAD(P)-bd_dom_sf"/>
</dbReference>
<dbReference type="Proteomes" id="UP000589085">
    <property type="component" value="Unassembled WGS sequence"/>
</dbReference>
<name>A0A7W4NSZ3_9PROT</name>
<keyword evidence="1" id="KW-0560">Oxidoreductase</keyword>
<dbReference type="RefSeq" id="WP_182999401.1">
    <property type="nucleotide sequence ID" value="NZ_JABEQJ010000042.1"/>
</dbReference>
<evidence type="ECO:0000313" key="5">
    <source>
        <dbReference type="Proteomes" id="UP000589085"/>
    </source>
</evidence>
<evidence type="ECO:0000256" key="1">
    <source>
        <dbReference type="ARBA" id="ARBA00023002"/>
    </source>
</evidence>
<dbReference type="CDD" id="cd12164">
    <property type="entry name" value="GDH_like_2"/>
    <property type="match status" value="1"/>
</dbReference>
<proteinExistence type="predicted"/>
<dbReference type="GO" id="GO:0016491">
    <property type="term" value="F:oxidoreductase activity"/>
    <property type="evidence" value="ECO:0007669"/>
    <property type="project" value="UniProtKB-KW"/>
</dbReference>
<dbReference type="Pfam" id="PF02826">
    <property type="entry name" value="2-Hacid_dh_C"/>
    <property type="match status" value="1"/>
</dbReference>
<dbReference type="Gene3D" id="3.40.50.720">
    <property type="entry name" value="NAD(P)-binding Rossmann-like Domain"/>
    <property type="match status" value="2"/>
</dbReference>
<evidence type="ECO:0000313" key="4">
    <source>
        <dbReference type="EMBL" id="MBB2162583.1"/>
    </source>
</evidence>
<protein>
    <submittedName>
        <fullName evidence="4">Glyoxylate/hydroxypyruvate reductase A</fullName>
    </submittedName>
</protein>
<dbReference type="EMBL" id="JABEQJ010000042">
    <property type="protein sequence ID" value="MBB2162583.1"/>
    <property type="molecule type" value="Genomic_DNA"/>
</dbReference>
<dbReference type="GO" id="GO:0051287">
    <property type="term" value="F:NAD binding"/>
    <property type="evidence" value="ECO:0007669"/>
    <property type="project" value="InterPro"/>
</dbReference>
<organism evidence="4 5">
    <name type="scientific">Gluconacetobacter sacchari</name>
    <dbReference type="NCBI Taxonomy" id="92759"/>
    <lineage>
        <taxon>Bacteria</taxon>
        <taxon>Pseudomonadati</taxon>
        <taxon>Pseudomonadota</taxon>
        <taxon>Alphaproteobacteria</taxon>
        <taxon>Acetobacterales</taxon>
        <taxon>Acetobacteraceae</taxon>
        <taxon>Gluconacetobacter</taxon>
    </lineage>
</organism>
<dbReference type="PANTHER" id="PTHR43333:SF1">
    <property type="entry name" value="D-ISOMER SPECIFIC 2-HYDROXYACID DEHYDROGENASE NAD-BINDING DOMAIN-CONTAINING PROTEIN"/>
    <property type="match status" value="1"/>
</dbReference>
<reference evidence="4 5" key="1">
    <citation type="submission" date="2020-04" db="EMBL/GenBank/DDBJ databases">
        <title>Description of novel Gluconacetobacter.</title>
        <authorList>
            <person name="Sombolestani A."/>
        </authorList>
    </citation>
    <scope>NUCLEOTIDE SEQUENCE [LARGE SCALE GENOMIC DNA]</scope>
    <source>
        <strain evidence="4 5">LMG 19747</strain>
    </source>
</reference>
<keyword evidence="4" id="KW-0670">Pyruvate</keyword>
<dbReference type="PANTHER" id="PTHR43333">
    <property type="entry name" value="2-HACID_DH_C DOMAIN-CONTAINING PROTEIN"/>
    <property type="match status" value="1"/>
</dbReference>
<dbReference type="AlphaFoldDB" id="A0A7W4NSZ3"/>
<feature type="domain" description="D-isomer specific 2-hydroxyacid dehydrogenase NAD-binding" evidence="3">
    <location>
        <begin position="103"/>
        <end position="273"/>
    </location>
</feature>
<evidence type="ECO:0000256" key="2">
    <source>
        <dbReference type="ARBA" id="ARBA00023027"/>
    </source>
</evidence>
<keyword evidence="2" id="KW-0520">NAD</keyword>
<comment type="caution">
    <text evidence="4">The sequence shown here is derived from an EMBL/GenBank/DDBJ whole genome shotgun (WGS) entry which is preliminary data.</text>
</comment>
<dbReference type="SUPFAM" id="SSF51735">
    <property type="entry name" value="NAD(P)-binding Rossmann-fold domains"/>
    <property type="match status" value="1"/>
</dbReference>
<evidence type="ECO:0000259" key="3">
    <source>
        <dbReference type="Pfam" id="PF02826"/>
    </source>
</evidence>
<dbReference type="InterPro" id="IPR006140">
    <property type="entry name" value="D-isomer_DH_NAD-bd"/>
</dbReference>